<proteinExistence type="predicted"/>
<evidence type="ECO:0000313" key="2">
    <source>
        <dbReference type="Proteomes" id="UP000235005"/>
    </source>
</evidence>
<comment type="caution">
    <text evidence="1">The sequence shown here is derived from an EMBL/GenBank/DDBJ whole genome shotgun (WGS) entry which is preliminary data.</text>
</comment>
<keyword evidence="2" id="KW-1185">Reference proteome</keyword>
<protein>
    <submittedName>
        <fullName evidence="1">Uncharacterized protein</fullName>
    </submittedName>
</protein>
<gene>
    <name evidence="1" type="ORF">C0039_13160</name>
</gene>
<sequence length="122" mass="13914">MLITHEHLRAFLNVPNGMKSVYRNPVKEMGEEGFFDVMSEINSNLLRITKTYAGSYPFANIAQRRFASVGAKPTVDGKMDFDLRTAFPGPKGQKVKVQREWLQAMYSMIINKHSNMDWDVGV</sequence>
<accession>A0A2N5X1A6</accession>
<name>A0A2N5X1A6_9GAMM</name>
<organism evidence="1 2">
    <name type="scientific">Pseudohalioglobus lutimaris</name>
    <dbReference type="NCBI Taxonomy" id="1737061"/>
    <lineage>
        <taxon>Bacteria</taxon>
        <taxon>Pseudomonadati</taxon>
        <taxon>Pseudomonadota</taxon>
        <taxon>Gammaproteobacteria</taxon>
        <taxon>Cellvibrionales</taxon>
        <taxon>Halieaceae</taxon>
        <taxon>Pseudohalioglobus</taxon>
    </lineage>
</organism>
<dbReference type="EMBL" id="PKUS01000017">
    <property type="protein sequence ID" value="PLW68271.1"/>
    <property type="molecule type" value="Genomic_DNA"/>
</dbReference>
<evidence type="ECO:0000313" key="1">
    <source>
        <dbReference type="EMBL" id="PLW68271.1"/>
    </source>
</evidence>
<dbReference type="Proteomes" id="UP000235005">
    <property type="component" value="Unassembled WGS sequence"/>
</dbReference>
<reference evidence="1 2" key="1">
    <citation type="submission" date="2018-01" db="EMBL/GenBank/DDBJ databases">
        <title>The draft genome sequence of Halioglobus lutimaris HF004.</title>
        <authorList>
            <person name="Du Z.-J."/>
            <person name="Shi M.-J."/>
        </authorList>
    </citation>
    <scope>NUCLEOTIDE SEQUENCE [LARGE SCALE GENOMIC DNA]</scope>
    <source>
        <strain evidence="1 2">HF004</strain>
    </source>
</reference>
<dbReference type="AlphaFoldDB" id="A0A2N5X1A6"/>